<comment type="caution">
    <text evidence="1">The sequence shown here is derived from an EMBL/GenBank/DDBJ whole genome shotgun (WGS) entry which is preliminary data.</text>
</comment>
<sequence>HFTLDNASNNASFLFHLSILLEEIGVHDFSEKQNYIRCFAHVINLCSQAVIQENISKFINPGLEVANKYYDKMGDTDAYIIAMFINPSIRFELIRKNCALPARKSTDMVGYWMVRQSLNTLQNHGKTTWPRIFRLFADYAPIQATSVPLERVFSSSAETDTKRRNRTSAMLMEALQMLKFNYKKSRLNFMSDW</sequence>
<proteinExistence type="predicted"/>
<dbReference type="SUPFAM" id="SSF53098">
    <property type="entry name" value="Ribonuclease H-like"/>
    <property type="match status" value="1"/>
</dbReference>
<dbReference type="InterPro" id="IPR012337">
    <property type="entry name" value="RNaseH-like_sf"/>
</dbReference>
<evidence type="ECO:0000313" key="2">
    <source>
        <dbReference type="Proteomes" id="UP001221757"/>
    </source>
</evidence>
<feature type="non-terminal residue" evidence="1">
    <location>
        <position position="193"/>
    </location>
</feature>
<dbReference type="Proteomes" id="UP001221757">
    <property type="component" value="Unassembled WGS sequence"/>
</dbReference>
<name>A0AAD7GEA1_MYCRO</name>
<evidence type="ECO:0000313" key="1">
    <source>
        <dbReference type="EMBL" id="KAJ7690406.1"/>
    </source>
</evidence>
<gene>
    <name evidence="1" type="ORF">B0H17DRAFT_910914</name>
</gene>
<organism evidence="1 2">
    <name type="scientific">Mycena rosella</name>
    <name type="common">Pink bonnet</name>
    <name type="synonym">Agaricus rosellus</name>
    <dbReference type="NCBI Taxonomy" id="1033263"/>
    <lineage>
        <taxon>Eukaryota</taxon>
        <taxon>Fungi</taxon>
        <taxon>Dikarya</taxon>
        <taxon>Basidiomycota</taxon>
        <taxon>Agaricomycotina</taxon>
        <taxon>Agaricomycetes</taxon>
        <taxon>Agaricomycetidae</taxon>
        <taxon>Agaricales</taxon>
        <taxon>Marasmiineae</taxon>
        <taxon>Mycenaceae</taxon>
        <taxon>Mycena</taxon>
    </lineage>
</organism>
<feature type="non-terminal residue" evidence="1">
    <location>
        <position position="1"/>
    </location>
</feature>
<accession>A0AAD7GEA1</accession>
<dbReference type="AlphaFoldDB" id="A0AAD7GEA1"/>
<reference evidence="1" key="1">
    <citation type="submission" date="2023-03" db="EMBL/GenBank/DDBJ databases">
        <title>Massive genome expansion in bonnet fungi (Mycena s.s.) driven by repeated elements and novel gene families across ecological guilds.</title>
        <authorList>
            <consortium name="Lawrence Berkeley National Laboratory"/>
            <person name="Harder C.B."/>
            <person name="Miyauchi S."/>
            <person name="Viragh M."/>
            <person name="Kuo A."/>
            <person name="Thoen E."/>
            <person name="Andreopoulos B."/>
            <person name="Lu D."/>
            <person name="Skrede I."/>
            <person name="Drula E."/>
            <person name="Henrissat B."/>
            <person name="Morin E."/>
            <person name="Kohler A."/>
            <person name="Barry K."/>
            <person name="LaButti K."/>
            <person name="Morin E."/>
            <person name="Salamov A."/>
            <person name="Lipzen A."/>
            <person name="Mereny Z."/>
            <person name="Hegedus B."/>
            <person name="Baldrian P."/>
            <person name="Stursova M."/>
            <person name="Weitz H."/>
            <person name="Taylor A."/>
            <person name="Grigoriev I.V."/>
            <person name="Nagy L.G."/>
            <person name="Martin F."/>
            <person name="Kauserud H."/>
        </authorList>
    </citation>
    <scope>NUCLEOTIDE SEQUENCE</scope>
    <source>
        <strain evidence="1">CBHHK067</strain>
    </source>
</reference>
<keyword evidence="2" id="KW-1185">Reference proteome</keyword>
<dbReference type="EMBL" id="JARKIE010000065">
    <property type="protein sequence ID" value="KAJ7690406.1"/>
    <property type="molecule type" value="Genomic_DNA"/>
</dbReference>
<protein>
    <submittedName>
        <fullName evidence="1">Ribonuclease H-like domain-containing protein</fullName>
    </submittedName>
</protein>